<reference evidence="2 3" key="1">
    <citation type="journal article" date="2016" name="Mol. Biol. Evol.">
        <title>Genome-Wide Survey of Gut Fungi (Harpellales) Reveals the First Horizontally Transferred Ubiquitin Gene from a Mosquito Host.</title>
        <authorList>
            <person name="Wang Y."/>
            <person name="White M.M."/>
            <person name="Kvist S."/>
            <person name="Moncalvo J.M."/>
        </authorList>
    </citation>
    <scope>NUCLEOTIDE SEQUENCE [LARGE SCALE GENOMIC DNA]</scope>
    <source>
        <strain evidence="2 3">ALG-7-W6</strain>
    </source>
</reference>
<feature type="transmembrane region" description="Helical" evidence="1">
    <location>
        <begin position="204"/>
        <end position="224"/>
    </location>
</feature>
<evidence type="ECO:0000313" key="2">
    <source>
        <dbReference type="EMBL" id="OLY83232.1"/>
    </source>
</evidence>
<keyword evidence="3" id="KW-1185">Reference proteome</keyword>
<dbReference type="OrthoDB" id="10319708at2759"/>
<keyword evidence="1" id="KW-0812">Transmembrane</keyword>
<organism evidence="2 3">
    <name type="scientific">Smittium mucronatum</name>
    <dbReference type="NCBI Taxonomy" id="133383"/>
    <lineage>
        <taxon>Eukaryota</taxon>
        <taxon>Fungi</taxon>
        <taxon>Fungi incertae sedis</taxon>
        <taxon>Zoopagomycota</taxon>
        <taxon>Kickxellomycotina</taxon>
        <taxon>Harpellomycetes</taxon>
        <taxon>Harpellales</taxon>
        <taxon>Legeriomycetaceae</taxon>
        <taxon>Smittium</taxon>
    </lineage>
</organism>
<dbReference type="EMBL" id="LSSL01000998">
    <property type="protein sequence ID" value="OLY83232.1"/>
    <property type="molecule type" value="Genomic_DNA"/>
</dbReference>
<keyword evidence="1" id="KW-1133">Transmembrane helix</keyword>
<keyword evidence="1" id="KW-0472">Membrane</keyword>
<comment type="caution">
    <text evidence="2">The sequence shown here is derived from an EMBL/GenBank/DDBJ whole genome shotgun (WGS) entry which is preliminary data.</text>
</comment>
<evidence type="ECO:0000313" key="3">
    <source>
        <dbReference type="Proteomes" id="UP000187455"/>
    </source>
</evidence>
<proteinExistence type="predicted"/>
<name>A0A1R0H255_9FUNG</name>
<sequence>MYSNFNEEPDLLKSECLQIYPALKSLHRYPSLEKTEFVPYNRIYESSSAFQISYLTTNHEKYHISVEVIPLSSSKGSTFSVLVSGEAEFHNQPDDFNKDLKIHNCNCSIVVPLKFSSLNRLPRGCNHLDAHIYYKDDFFIVSFPKSGPEFNHHNRLQRRDSGTHLSRVNVSVSTSKPAQISFDRDIITSDFEYEYSADDSSSSLSIWSILGICILLVLIFVYWIDMSYRYLIRLISISRIVPSLPSFNISSLFSSSCPKSNCTLPLK</sequence>
<dbReference type="Proteomes" id="UP000187455">
    <property type="component" value="Unassembled WGS sequence"/>
</dbReference>
<accession>A0A1R0H255</accession>
<gene>
    <name evidence="2" type="ORF">AYI68_g2626</name>
</gene>
<evidence type="ECO:0000256" key="1">
    <source>
        <dbReference type="SAM" id="Phobius"/>
    </source>
</evidence>
<dbReference type="AlphaFoldDB" id="A0A1R0H255"/>
<protein>
    <submittedName>
        <fullName evidence="2">Uncharacterized protein</fullName>
    </submittedName>
</protein>